<evidence type="ECO:0000313" key="3">
    <source>
        <dbReference type="Proteomes" id="UP000284676"/>
    </source>
</evidence>
<feature type="transmembrane region" description="Helical" evidence="1">
    <location>
        <begin position="41"/>
        <end position="58"/>
    </location>
</feature>
<evidence type="ECO:0000313" key="2">
    <source>
        <dbReference type="EMBL" id="RHF70918.1"/>
    </source>
</evidence>
<dbReference type="EMBL" id="QRHL01000020">
    <property type="protein sequence ID" value="RHF70918.1"/>
    <property type="molecule type" value="Genomic_DNA"/>
</dbReference>
<accession>A0A414PQU3</accession>
<name>A0A414PQU3_FUSMR</name>
<comment type="caution">
    <text evidence="2">The sequence shown here is derived from an EMBL/GenBank/DDBJ whole genome shotgun (WGS) entry which is preliminary data.</text>
</comment>
<proteinExistence type="predicted"/>
<sequence>MEFLMRFLDEVPLMGIFISFAAFFLGIKFPDWDFKMKLKHRSILTHSPLILLIFIRVYEQDRSDNFRYFLMGFSLALALHFIYDLYPRGWGGGALIKIPILKISCTPKMSKMILFFSIVISILVAICYTEKLMEFYYLGILGILTILKDTGKEEKLFRPMFSFSIFGLIIGCMKYKELFSIIKDGSFYIIDKISMFF</sequence>
<gene>
    <name evidence="2" type="ORF">DW663_09725</name>
</gene>
<keyword evidence="1" id="KW-0472">Membrane</keyword>
<dbReference type="AlphaFoldDB" id="A0A414PQU3"/>
<organism evidence="2 3">
    <name type="scientific">Fusobacterium mortiferum</name>
    <dbReference type="NCBI Taxonomy" id="850"/>
    <lineage>
        <taxon>Bacteria</taxon>
        <taxon>Fusobacteriati</taxon>
        <taxon>Fusobacteriota</taxon>
        <taxon>Fusobacteriia</taxon>
        <taxon>Fusobacteriales</taxon>
        <taxon>Fusobacteriaceae</taxon>
        <taxon>Fusobacterium</taxon>
    </lineage>
</organism>
<reference evidence="2 3" key="1">
    <citation type="submission" date="2018-08" db="EMBL/GenBank/DDBJ databases">
        <title>A genome reference for cultivated species of the human gut microbiota.</title>
        <authorList>
            <person name="Zou Y."/>
            <person name="Xue W."/>
            <person name="Luo G."/>
        </authorList>
    </citation>
    <scope>NUCLEOTIDE SEQUENCE [LARGE SCALE GENOMIC DNA]</scope>
    <source>
        <strain evidence="2 3">AM25-1</strain>
    </source>
</reference>
<protein>
    <submittedName>
        <fullName evidence="2">Uncharacterized protein</fullName>
    </submittedName>
</protein>
<feature type="transmembrane region" description="Helical" evidence="1">
    <location>
        <begin position="12"/>
        <end position="29"/>
    </location>
</feature>
<keyword evidence="1" id="KW-0812">Transmembrane</keyword>
<feature type="transmembrane region" description="Helical" evidence="1">
    <location>
        <begin position="109"/>
        <end position="128"/>
    </location>
</feature>
<dbReference type="Proteomes" id="UP000284676">
    <property type="component" value="Unassembled WGS sequence"/>
</dbReference>
<dbReference type="GeneID" id="62762621"/>
<dbReference type="RefSeq" id="WP_005883290.1">
    <property type="nucleotide sequence ID" value="NZ_CABMMQ010000001.1"/>
</dbReference>
<evidence type="ECO:0000256" key="1">
    <source>
        <dbReference type="SAM" id="Phobius"/>
    </source>
</evidence>
<keyword evidence="1" id="KW-1133">Transmembrane helix</keyword>
<feature type="transmembrane region" description="Helical" evidence="1">
    <location>
        <begin position="65"/>
        <end position="83"/>
    </location>
</feature>